<gene>
    <name evidence="3" type="ORF">BDU57DRAFT_495473</name>
</gene>
<feature type="region of interest" description="Disordered" evidence="1">
    <location>
        <begin position="349"/>
        <end position="386"/>
    </location>
</feature>
<feature type="transmembrane region" description="Helical" evidence="2">
    <location>
        <begin position="159"/>
        <end position="181"/>
    </location>
</feature>
<dbReference type="PANTHER" id="PTHR28009">
    <property type="entry name" value="PHEROMONE ALPHA FACTOR RECEPTOR"/>
    <property type="match status" value="1"/>
</dbReference>
<evidence type="ECO:0000256" key="1">
    <source>
        <dbReference type="SAM" id="MobiDB-lite"/>
    </source>
</evidence>
<organism evidence="3 4">
    <name type="scientific">Ampelomyces quisqualis</name>
    <name type="common">Powdery mildew agent</name>
    <dbReference type="NCBI Taxonomy" id="50730"/>
    <lineage>
        <taxon>Eukaryota</taxon>
        <taxon>Fungi</taxon>
        <taxon>Dikarya</taxon>
        <taxon>Ascomycota</taxon>
        <taxon>Pezizomycotina</taxon>
        <taxon>Dothideomycetes</taxon>
        <taxon>Pleosporomycetidae</taxon>
        <taxon>Pleosporales</taxon>
        <taxon>Pleosporineae</taxon>
        <taxon>Phaeosphaeriaceae</taxon>
        <taxon>Ampelomyces</taxon>
    </lineage>
</organism>
<feature type="transmembrane region" description="Helical" evidence="2">
    <location>
        <begin position="201"/>
        <end position="221"/>
    </location>
</feature>
<protein>
    <submittedName>
        <fullName evidence="3">Fungal pheromone mating factor STE2 GPCR-domain-containing protein</fullName>
    </submittedName>
</protein>
<evidence type="ECO:0000256" key="2">
    <source>
        <dbReference type="SAM" id="Phobius"/>
    </source>
</evidence>
<dbReference type="GO" id="GO:0038038">
    <property type="term" value="C:G protein-coupled receptor homodimeric complex"/>
    <property type="evidence" value="ECO:0007669"/>
    <property type="project" value="TreeGrafter"/>
</dbReference>
<keyword evidence="2" id="KW-0812">Transmembrane</keyword>
<dbReference type="InterPro" id="IPR027458">
    <property type="entry name" value="STE2_TM1-TM2_sf"/>
</dbReference>
<evidence type="ECO:0000313" key="4">
    <source>
        <dbReference type="Proteomes" id="UP000800096"/>
    </source>
</evidence>
<dbReference type="EMBL" id="ML979134">
    <property type="protein sequence ID" value="KAF1918501.1"/>
    <property type="molecule type" value="Genomic_DNA"/>
</dbReference>
<dbReference type="InterPro" id="IPR000366">
    <property type="entry name" value="GPCR_STE2"/>
</dbReference>
<keyword evidence="2" id="KW-0472">Membrane</keyword>
<keyword evidence="4" id="KW-1185">Reference proteome</keyword>
<dbReference type="Gene3D" id="1.10.287.920">
    <property type="entry name" value="Pheromone alpha factor receptor"/>
    <property type="match status" value="1"/>
</dbReference>
<feature type="transmembrane region" description="Helical" evidence="2">
    <location>
        <begin position="241"/>
        <end position="262"/>
    </location>
</feature>
<dbReference type="Proteomes" id="UP000800096">
    <property type="component" value="Unassembled WGS sequence"/>
</dbReference>
<dbReference type="Pfam" id="PF02116">
    <property type="entry name" value="STE2"/>
    <property type="match status" value="1"/>
</dbReference>
<feature type="transmembrane region" description="Helical" evidence="2">
    <location>
        <begin position="77"/>
        <end position="102"/>
    </location>
</feature>
<proteinExistence type="predicted"/>
<feature type="transmembrane region" description="Helical" evidence="2">
    <location>
        <begin position="268"/>
        <end position="289"/>
    </location>
</feature>
<accession>A0A6A5QRV3</accession>
<keyword evidence="2" id="KW-1133">Transmembrane helix</keyword>
<name>A0A6A5QRV3_AMPQU</name>
<dbReference type="PRINTS" id="PR00250">
    <property type="entry name" value="GPCRSTE2"/>
</dbReference>
<dbReference type="GO" id="GO:0004932">
    <property type="term" value="F:mating-type factor pheromone receptor activity"/>
    <property type="evidence" value="ECO:0007669"/>
    <property type="project" value="InterPro"/>
</dbReference>
<dbReference type="PANTHER" id="PTHR28009:SF1">
    <property type="entry name" value="PHEROMONE ALPHA FACTOR RECEPTOR"/>
    <property type="match status" value="1"/>
</dbReference>
<evidence type="ECO:0000313" key="3">
    <source>
        <dbReference type="EMBL" id="KAF1918501.1"/>
    </source>
</evidence>
<dbReference type="GO" id="GO:0000750">
    <property type="term" value="P:pheromone-dependent signal transduction involved in conjugation with cellular fusion"/>
    <property type="evidence" value="ECO:0007669"/>
    <property type="project" value="TreeGrafter"/>
</dbReference>
<feature type="transmembrane region" description="Helical" evidence="2">
    <location>
        <begin position="122"/>
        <end position="147"/>
    </location>
</feature>
<dbReference type="AlphaFoldDB" id="A0A6A5QRV3"/>
<dbReference type="OrthoDB" id="5402633at2759"/>
<dbReference type="CDD" id="cd14939">
    <property type="entry name" value="7tmD_STE2"/>
    <property type="match status" value="1"/>
</dbReference>
<reference evidence="3" key="1">
    <citation type="journal article" date="2020" name="Stud. Mycol.">
        <title>101 Dothideomycetes genomes: a test case for predicting lifestyles and emergence of pathogens.</title>
        <authorList>
            <person name="Haridas S."/>
            <person name="Albert R."/>
            <person name="Binder M."/>
            <person name="Bloem J."/>
            <person name="Labutti K."/>
            <person name="Salamov A."/>
            <person name="Andreopoulos B."/>
            <person name="Baker S."/>
            <person name="Barry K."/>
            <person name="Bills G."/>
            <person name="Bluhm B."/>
            <person name="Cannon C."/>
            <person name="Castanera R."/>
            <person name="Culley D."/>
            <person name="Daum C."/>
            <person name="Ezra D."/>
            <person name="Gonzalez J."/>
            <person name="Henrissat B."/>
            <person name="Kuo A."/>
            <person name="Liang C."/>
            <person name="Lipzen A."/>
            <person name="Lutzoni F."/>
            <person name="Magnuson J."/>
            <person name="Mondo S."/>
            <person name="Nolan M."/>
            <person name="Ohm R."/>
            <person name="Pangilinan J."/>
            <person name="Park H.-J."/>
            <person name="Ramirez L."/>
            <person name="Alfaro M."/>
            <person name="Sun H."/>
            <person name="Tritt A."/>
            <person name="Yoshinaga Y."/>
            <person name="Zwiers L.-H."/>
            <person name="Turgeon B."/>
            <person name="Goodwin S."/>
            <person name="Spatafora J."/>
            <person name="Crous P."/>
            <person name="Grigoriev I."/>
        </authorList>
    </citation>
    <scope>NUCLEOTIDE SEQUENCE</scope>
    <source>
        <strain evidence="3">HMLAC05119</strain>
    </source>
</reference>
<sequence length="386" mass="42735">MDSMELPPDFDAWKQPITMLFPDGSNFTTSVEYFNLMRIYGSRLSIVNGAQIGATLTLLLVLFLLTRSEKRKSSIFIINAACLLFNLVRCILASCYTTSTLWNPYAQLIKDFTYVTKGDLATTVAANTFTLIVTVLIMISLSLQVWVVCITTAPVHRAIIMFATTLMAMVAVGWKAAYVIINTRETLALRPFDPYAHVLLGSYITQAVAIWFYSLIFTYKLGYAIIQRRKLKMPQFGPMQIVFIMGCQTMIIPAIFTLLQFRAEVPEFGAVVSTIVCIFLPLSAIWAGVANETVTATAGPNSQRRLIQGEFYRTAPNSTCASTSSNTMMDRSRQLSVCTCATHAKGVESVATTPSPRKKSVVDYDDDDTPIGRDFGLSRGDASERV</sequence>
<feature type="transmembrane region" description="Helical" evidence="2">
    <location>
        <begin position="46"/>
        <end position="65"/>
    </location>
</feature>